<dbReference type="InterPro" id="IPR032675">
    <property type="entry name" value="LRR_dom_sf"/>
</dbReference>
<comment type="caution">
    <text evidence="5">The sequence shown here is derived from an EMBL/GenBank/DDBJ whole genome shotgun (WGS) entry which is preliminary data.</text>
</comment>
<dbReference type="EMBL" id="JACGCM010001428">
    <property type="protein sequence ID" value="KAF6155229.1"/>
    <property type="molecule type" value="Genomic_DNA"/>
</dbReference>
<dbReference type="PANTHER" id="PTHR15454">
    <property type="entry name" value="NISCHARIN RELATED"/>
    <property type="match status" value="1"/>
</dbReference>
<dbReference type="Gene3D" id="3.80.10.10">
    <property type="entry name" value="Ribonuclease Inhibitor"/>
    <property type="match status" value="1"/>
</dbReference>
<evidence type="ECO:0000313" key="5">
    <source>
        <dbReference type="EMBL" id="KAF6155229.1"/>
    </source>
</evidence>
<comment type="subcellular location">
    <subcellularLocation>
        <location evidence="1">Cytoplasm</location>
    </subcellularLocation>
</comment>
<dbReference type="OrthoDB" id="7451790at2759"/>
<keyword evidence="4" id="KW-0677">Repeat</keyword>
<dbReference type="SUPFAM" id="SSF52075">
    <property type="entry name" value="Outer arm dynein light chain 1"/>
    <property type="match status" value="1"/>
</dbReference>
<evidence type="ECO:0000256" key="4">
    <source>
        <dbReference type="ARBA" id="ARBA00022737"/>
    </source>
</evidence>
<proteinExistence type="predicted"/>
<protein>
    <submittedName>
        <fullName evidence="5">Uncharacterized protein</fullName>
    </submittedName>
</protein>
<keyword evidence="6" id="KW-1185">Reference proteome</keyword>
<keyword evidence="2" id="KW-0963">Cytoplasm</keyword>
<name>A0A7J7MJZ9_9MAGN</name>
<evidence type="ECO:0000256" key="3">
    <source>
        <dbReference type="ARBA" id="ARBA00022614"/>
    </source>
</evidence>
<accession>A0A7J7MJZ9</accession>
<gene>
    <name evidence="5" type="ORF">GIB67_019755</name>
</gene>
<evidence type="ECO:0000256" key="1">
    <source>
        <dbReference type="ARBA" id="ARBA00004496"/>
    </source>
</evidence>
<sequence>MLTTLRGIENLKSIEGLDLSFNIISNFSEFEIFASLPSLHSFYGWKEIQYVALNGTVHKFLAISLIQRKPAGFGFYAPAKDDAKGDDNFNPKRKKLTSLACIDDEQRKHLASSDAEQESTSCEGEIWSREENVISDGEAEIVCLMNRVEFMKKERLVLWLREFKEWMGQTSDDTVDNSIFIDWIGLGEENYSKYKKDDHNHPGESSKNLSDLVQVSEHLRGSSKENPNRLSASIDQIMGSYSSSTYPGSPPHYQEDILHLRHSLEEEIMQLFASYTH</sequence>
<reference evidence="5 6" key="1">
    <citation type="journal article" date="2020" name="IScience">
        <title>Genome Sequencing of the Endangered Kingdonia uniflora (Circaeasteraceae, Ranunculales) Reveals Potential Mechanisms of Evolutionary Specialization.</title>
        <authorList>
            <person name="Sun Y."/>
            <person name="Deng T."/>
            <person name="Zhang A."/>
            <person name="Moore M.J."/>
            <person name="Landis J.B."/>
            <person name="Lin N."/>
            <person name="Zhang H."/>
            <person name="Zhang X."/>
            <person name="Huang J."/>
            <person name="Zhang X."/>
            <person name="Sun H."/>
            <person name="Wang H."/>
        </authorList>
    </citation>
    <scope>NUCLEOTIDE SEQUENCE [LARGE SCALE GENOMIC DNA]</scope>
    <source>
        <strain evidence="5">TB1705</strain>
        <tissue evidence="5">Leaf</tissue>
    </source>
</reference>
<evidence type="ECO:0000256" key="2">
    <source>
        <dbReference type="ARBA" id="ARBA00022490"/>
    </source>
</evidence>
<evidence type="ECO:0000313" key="6">
    <source>
        <dbReference type="Proteomes" id="UP000541444"/>
    </source>
</evidence>
<dbReference type="GO" id="GO:0005737">
    <property type="term" value="C:cytoplasm"/>
    <property type="evidence" value="ECO:0007669"/>
    <property type="project" value="UniProtKB-SubCell"/>
</dbReference>
<dbReference type="AlphaFoldDB" id="A0A7J7MJZ9"/>
<organism evidence="5 6">
    <name type="scientific">Kingdonia uniflora</name>
    <dbReference type="NCBI Taxonomy" id="39325"/>
    <lineage>
        <taxon>Eukaryota</taxon>
        <taxon>Viridiplantae</taxon>
        <taxon>Streptophyta</taxon>
        <taxon>Embryophyta</taxon>
        <taxon>Tracheophyta</taxon>
        <taxon>Spermatophyta</taxon>
        <taxon>Magnoliopsida</taxon>
        <taxon>Ranunculales</taxon>
        <taxon>Circaeasteraceae</taxon>
        <taxon>Kingdonia</taxon>
    </lineage>
</organism>
<dbReference type="Proteomes" id="UP000541444">
    <property type="component" value="Unassembled WGS sequence"/>
</dbReference>
<keyword evidence="3" id="KW-0433">Leucine-rich repeat</keyword>
<dbReference type="PANTHER" id="PTHR15454:SF69">
    <property type="entry name" value="SERINE_THREONINE-PROTEIN KINASE 11-INTERACTING PROTEIN"/>
    <property type="match status" value="1"/>
</dbReference>